<dbReference type="AlphaFoldDB" id="A0A016VXX3"/>
<keyword evidence="3" id="KW-1185">Reference proteome</keyword>
<accession>A0A016VXX3</accession>
<evidence type="ECO:0000313" key="3">
    <source>
        <dbReference type="Proteomes" id="UP000024635"/>
    </source>
</evidence>
<comment type="caution">
    <text evidence="2">The sequence shown here is derived from an EMBL/GenBank/DDBJ whole genome shotgun (WGS) entry which is preliminary data.</text>
</comment>
<dbReference type="EMBL" id="JARK01001339">
    <property type="protein sequence ID" value="EYC31882.1"/>
    <property type="molecule type" value="Genomic_DNA"/>
</dbReference>
<reference evidence="3" key="1">
    <citation type="journal article" date="2015" name="Nat. Genet.">
        <title>The genome and transcriptome of the zoonotic hookworm Ancylostoma ceylanicum identify infection-specific gene families.</title>
        <authorList>
            <person name="Schwarz E.M."/>
            <person name="Hu Y."/>
            <person name="Antoshechkin I."/>
            <person name="Miller M.M."/>
            <person name="Sternberg P.W."/>
            <person name="Aroian R.V."/>
        </authorList>
    </citation>
    <scope>NUCLEOTIDE SEQUENCE</scope>
    <source>
        <strain evidence="3">HY135</strain>
    </source>
</reference>
<evidence type="ECO:0000256" key="1">
    <source>
        <dbReference type="SAM" id="MobiDB-lite"/>
    </source>
</evidence>
<feature type="compositionally biased region" description="Basic and acidic residues" evidence="1">
    <location>
        <begin position="1"/>
        <end position="14"/>
    </location>
</feature>
<organism evidence="2 3">
    <name type="scientific">Ancylostoma ceylanicum</name>
    <dbReference type="NCBI Taxonomy" id="53326"/>
    <lineage>
        <taxon>Eukaryota</taxon>
        <taxon>Metazoa</taxon>
        <taxon>Ecdysozoa</taxon>
        <taxon>Nematoda</taxon>
        <taxon>Chromadorea</taxon>
        <taxon>Rhabditida</taxon>
        <taxon>Rhabditina</taxon>
        <taxon>Rhabditomorpha</taxon>
        <taxon>Strongyloidea</taxon>
        <taxon>Ancylostomatidae</taxon>
        <taxon>Ancylostomatinae</taxon>
        <taxon>Ancylostoma</taxon>
    </lineage>
</organism>
<dbReference type="Proteomes" id="UP000024635">
    <property type="component" value="Unassembled WGS sequence"/>
</dbReference>
<evidence type="ECO:0000313" key="2">
    <source>
        <dbReference type="EMBL" id="EYC31882.1"/>
    </source>
</evidence>
<gene>
    <name evidence="2" type="primary">Acey_s0003.g1286</name>
    <name evidence="2" type="ORF">Y032_0003g1286</name>
</gene>
<protein>
    <submittedName>
        <fullName evidence="2">Uncharacterized protein</fullName>
    </submittedName>
</protein>
<sequence length="87" mass="9992">MRRMRKEQCSETKRGNANAGKQPPRCVRRSNERNGFRTTLGLSGVLPRRFIEYGLNDLHEKLEIIQNPKGDLTLLRTDSVIRLTPVS</sequence>
<name>A0A016VXX3_9BILA</name>
<proteinExistence type="predicted"/>
<feature type="region of interest" description="Disordered" evidence="1">
    <location>
        <begin position="1"/>
        <end position="32"/>
    </location>
</feature>